<dbReference type="EMBL" id="ADZX01000547">
    <property type="protein sequence ID" value="EFK96204.1"/>
    <property type="molecule type" value="Genomic_DNA"/>
</dbReference>
<reference evidence="2" key="2">
    <citation type="journal article" date="2011" name="Microb. Ecol.">
        <title>Taxonomic and Functional Metagenomic Profiling of the Microbial Community in the Anoxic Sediment of a Sub-saline Shallow Lake (Laguna de Carrizo, Central Spain).</title>
        <authorList>
            <person name="Ferrer M."/>
            <person name="Guazzaroni M.E."/>
            <person name="Richter M."/>
            <person name="Garcia-Salamanca A."/>
            <person name="Yarza P."/>
            <person name="Suarez-Suarez A."/>
            <person name="Solano J."/>
            <person name="Alcaide M."/>
            <person name="van Dillewijn P."/>
            <person name="Molina-Henares M.A."/>
            <person name="Lopez-Cortes N."/>
            <person name="Al-Ramahi Y."/>
            <person name="Guerrero C."/>
            <person name="Acosta A."/>
            <person name="de Eugenio L.I."/>
            <person name="Martinez V."/>
            <person name="Marques S."/>
            <person name="Rojo F."/>
            <person name="Santero E."/>
            <person name="Genilloud O."/>
            <person name="Perez-Perez J."/>
            <person name="Rossello-Mora R."/>
            <person name="Ramos J.L."/>
        </authorList>
    </citation>
    <scope>NUCLEOTIDE SEQUENCE</scope>
</reference>
<gene>
    <name evidence="2" type="ORF">LDC_1772</name>
</gene>
<dbReference type="PANTHER" id="PTHR36851:SF1">
    <property type="entry name" value="GLYCO_TRANS_2-LIKE DOMAIN-CONTAINING PROTEIN"/>
    <property type="match status" value="1"/>
</dbReference>
<name>D9PJQ9_9ZZZZ</name>
<keyword evidence="1" id="KW-1133">Transmembrane helix</keyword>
<feature type="transmembrane region" description="Helical" evidence="1">
    <location>
        <begin position="6"/>
        <end position="30"/>
    </location>
</feature>
<keyword evidence="1" id="KW-0472">Membrane</keyword>
<sequence length="195" mass="22341">MIFMPVWLGIIAPRVASFILTYLAVYWVYLAGSHVFNLFKGYFKYEKEVAIDWYQKCLALDFSKLPSQEILPKDLSETKHLILIPTVREGFNILKDTFQALIDANYPKENIVIVIGTEEIGQEQVTSAIVELKNYFANKELPRILHYIHPKGITGEIVGVASPNRKWAATHAVEQLKAEGEDIKNYIFTTFDADW</sequence>
<comment type="caution">
    <text evidence="2">The sequence shown here is derived from an EMBL/GenBank/DDBJ whole genome shotgun (WGS) entry which is preliminary data.</text>
</comment>
<keyword evidence="1" id="KW-0812">Transmembrane</keyword>
<evidence type="ECO:0000256" key="1">
    <source>
        <dbReference type="SAM" id="Phobius"/>
    </source>
</evidence>
<dbReference type="AlphaFoldDB" id="D9PJQ9"/>
<accession>D9PJQ9</accession>
<evidence type="ECO:0000313" key="2">
    <source>
        <dbReference type="EMBL" id="EFK96204.1"/>
    </source>
</evidence>
<reference evidence="2" key="1">
    <citation type="submission" date="2010-07" db="EMBL/GenBank/DDBJ databases">
        <authorList>
            <consortium name="CONSOLIDER consortium CSD2007-00005"/>
            <person name="Guazzaroni M.-E."/>
            <person name="Richter M."/>
            <person name="Garcia-Salamanca A."/>
            <person name="Yarza P."/>
            <person name="Ferrer M."/>
        </authorList>
    </citation>
    <scope>NUCLEOTIDE SEQUENCE</scope>
</reference>
<organism evidence="2">
    <name type="scientific">sediment metagenome</name>
    <dbReference type="NCBI Taxonomy" id="749907"/>
    <lineage>
        <taxon>unclassified sequences</taxon>
        <taxon>metagenomes</taxon>
        <taxon>ecological metagenomes</taxon>
    </lineage>
</organism>
<protein>
    <submittedName>
        <fullName evidence="2">Uncharacterized protein</fullName>
    </submittedName>
</protein>
<proteinExistence type="predicted"/>
<feature type="non-terminal residue" evidence="2">
    <location>
        <position position="195"/>
    </location>
</feature>
<dbReference type="PANTHER" id="PTHR36851">
    <property type="entry name" value="UNNAMED PRODUCT"/>
    <property type="match status" value="1"/>
</dbReference>